<dbReference type="Proteomes" id="UP001265700">
    <property type="component" value="Unassembled WGS sequence"/>
</dbReference>
<dbReference type="InterPro" id="IPR007801">
    <property type="entry name" value="MbnB/TglH/ChrH"/>
</dbReference>
<dbReference type="SUPFAM" id="SSF51658">
    <property type="entry name" value="Xylose isomerase-like"/>
    <property type="match status" value="1"/>
</dbReference>
<dbReference type="PANTHER" id="PTHR42194">
    <property type="entry name" value="UPF0276 PROTEIN HI_1600"/>
    <property type="match status" value="1"/>
</dbReference>
<dbReference type="Gene3D" id="3.20.20.150">
    <property type="entry name" value="Divalent-metal-dependent TIM barrel enzymes"/>
    <property type="match status" value="1"/>
</dbReference>
<dbReference type="InterPro" id="IPR036237">
    <property type="entry name" value="Xyl_isomerase-like_sf"/>
</dbReference>
<comment type="caution">
    <text evidence="4">The sequence shown here is derived from an EMBL/GenBank/DDBJ whole genome shotgun (WGS) entry which is preliminary data.</text>
</comment>
<feature type="region of interest" description="Disordered" evidence="2">
    <location>
        <begin position="292"/>
        <end position="312"/>
    </location>
</feature>
<evidence type="ECO:0000256" key="2">
    <source>
        <dbReference type="SAM" id="MobiDB-lite"/>
    </source>
</evidence>
<dbReference type="HAMAP" id="MF_00697">
    <property type="entry name" value="UPF0276"/>
    <property type="match status" value="1"/>
</dbReference>
<proteinExistence type="inferred from homology"/>
<dbReference type="InterPro" id="IPR018640">
    <property type="entry name" value="DUF2063"/>
</dbReference>
<evidence type="ECO:0000313" key="5">
    <source>
        <dbReference type="Proteomes" id="UP001265700"/>
    </source>
</evidence>
<evidence type="ECO:0000259" key="3">
    <source>
        <dbReference type="Pfam" id="PF09836"/>
    </source>
</evidence>
<dbReference type="Gene3D" id="1.10.150.690">
    <property type="entry name" value="DUF2063"/>
    <property type="match status" value="1"/>
</dbReference>
<feature type="domain" description="Putative DNA-binding" evidence="3">
    <location>
        <begin position="313"/>
        <end position="407"/>
    </location>
</feature>
<organism evidence="4 5">
    <name type="scientific">Hydrogenophaga palleronii</name>
    <dbReference type="NCBI Taxonomy" id="65655"/>
    <lineage>
        <taxon>Bacteria</taxon>
        <taxon>Pseudomonadati</taxon>
        <taxon>Pseudomonadota</taxon>
        <taxon>Betaproteobacteria</taxon>
        <taxon>Burkholderiales</taxon>
        <taxon>Comamonadaceae</taxon>
        <taxon>Hydrogenophaga</taxon>
    </lineage>
</organism>
<dbReference type="EMBL" id="JAVDWU010000013">
    <property type="protein sequence ID" value="MDR7152689.1"/>
    <property type="molecule type" value="Genomic_DNA"/>
</dbReference>
<name>A0ABU1WTR6_9BURK</name>
<comment type="similarity">
    <text evidence="1">Belongs to the UPF0276 family.</text>
</comment>
<evidence type="ECO:0000313" key="4">
    <source>
        <dbReference type="EMBL" id="MDR7152689.1"/>
    </source>
</evidence>
<dbReference type="InterPro" id="IPR044922">
    <property type="entry name" value="DUF2063_N_sf"/>
</dbReference>
<evidence type="ECO:0000256" key="1">
    <source>
        <dbReference type="HAMAP-Rule" id="MF_00697"/>
    </source>
</evidence>
<protein>
    <recommendedName>
        <fullName evidence="1">UPF0276 protein J2W49_004667</fullName>
    </recommendedName>
</protein>
<keyword evidence="5" id="KW-1185">Reference proteome</keyword>
<dbReference type="PANTHER" id="PTHR42194:SF1">
    <property type="entry name" value="UPF0276 PROTEIN HI_1600"/>
    <property type="match status" value="1"/>
</dbReference>
<reference evidence="4 5" key="1">
    <citation type="submission" date="2023-07" db="EMBL/GenBank/DDBJ databases">
        <title>Sorghum-associated microbial communities from plants grown in Nebraska, USA.</title>
        <authorList>
            <person name="Schachtman D."/>
        </authorList>
    </citation>
    <scope>NUCLEOTIDE SEQUENCE [LARGE SCALE GENOMIC DNA]</scope>
    <source>
        <strain evidence="4 5">4249</strain>
    </source>
</reference>
<dbReference type="RefSeq" id="WP_310321684.1">
    <property type="nucleotide sequence ID" value="NZ_JAVDWU010000013.1"/>
</dbReference>
<dbReference type="NCBIfam" id="NF003818">
    <property type="entry name" value="PRK05409.1"/>
    <property type="match status" value="1"/>
</dbReference>
<gene>
    <name evidence="4" type="ORF">J2W49_004667</name>
</gene>
<sequence>MRADSHTAEDPSRNTQQTGFGLGLRTVHYADFLREKQPVDWLEIISDNFLVDGGKPLAVLDQIRRDYPVAMHGVAMSIGGTDPLNREYLRKVKALADRIDPLWISDHLCWSGHYHHRLHDLYPLPYTEEAARHLIDRIGQVQDVLGRRLVMENVSSYIDYEASASTEWEFLRHVSQQADCLLLVDVNNIYVSGTNHGFDPLTYLQALPAGRVQQIHLAGHTRHPHCLVDTHDQPVCPEVWQLYAQACALFGPVATMIERDDNIPALGELLGELDIARQIRRDAFVGAGRVDAASGTAPAQQEPLHERPSLHSTQETLTRYILGPTPSDPLAHALIRPSDAVQAGPRLEIYHHAYRARLVEALADTFSRTAHYVGTDAFAQWARDFATTHPPTCTSLNRYGDVFADFLRARFPHNAELHELAQLDWDLRSRFDMQDVPALYAADAAALSAEHWLNMSEPLHPTVLLRTVQTNVLAIWKALQADEAVPAAHPLEQAAGLVVWRSDHQPSFQSIDKEQMAFMSALSEDSSLARATEQIQAQLPQLTAQRLSGWIQDALGQGWLRSPAA</sequence>
<dbReference type="Pfam" id="PF05114">
    <property type="entry name" value="MbnB_TglH_ChrH"/>
    <property type="match status" value="1"/>
</dbReference>
<accession>A0ABU1WTR6</accession>
<dbReference type="Pfam" id="PF09836">
    <property type="entry name" value="DUF2063"/>
    <property type="match status" value="1"/>
</dbReference>